<dbReference type="InterPro" id="IPR022472">
    <property type="entry name" value="VPLPA-CTERM"/>
</dbReference>
<organism evidence="3 4">
    <name type="scientific">Pseudoduganella ginsengisoli</name>
    <dbReference type="NCBI Taxonomy" id="1462440"/>
    <lineage>
        <taxon>Bacteria</taxon>
        <taxon>Pseudomonadati</taxon>
        <taxon>Pseudomonadota</taxon>
        <taxon>Betaproteobacteria</taxon>
        <taxon>Burkholderiales</taxon>
        <taxon>Oxalobacteraceae</taxon>
        <taxon>Telluria group</taxon>
        <taxon>Pseudoduganella</taxon>
    </lineage>
</organism>
<dbReference type="Pfam" id="PF07589">
    <property type="entry name" value="PEP-CTERM"/>
    <property type="match status" value="1"/>
</dbReference>
<evidence type="ECO:0000313" key="4">
    <source>
        <dbReference type="Proteomes" id="UP000484015"/>
    </source>
</evidence>
<keyword evidence="1" id="KW-0732">Signal</keyword>
<dbReference type="RefSeq" id="WP_155442117.1">
    <property type="nucleotide sequence ID" value="NZ_WNLA01000029.1"/>
</dbReference>
<feature type="chain" id="PRO_5026795564" evidence="1">
    <location>
        <begin position="21"/>
        <end position="162"/>
    </location>
</feature>
<reference evidence="3 4" key="1">
    <citation type="submission" date="2019-11" db="EMBL/GenBank/DDBJ databases">
        <title>Type strains purchased from KCTC, JCM and DSMZ.</title>
        <authorList>
            <person name="Lu H."/>
        </authorList>
    </citation>
    <scope>NUCLEOTIDE SEQUENCE [LARGE SCALE GENOMIC DNA]</scope>
    <source>
        <strain evidence="3 4">KCTC 42409</strain>
    </source>
</reference>
<dbReference type="NCBIfam" id="TIGR03370">
    <property type="entry name" value="VPLPA-CTERM"/>
    <property type="match status" value="1"/>
</dbReference>
<comment type="caution">
    <text evidence="3">The sequence shown here is derived from an EMBL/GenBank/DDBJ whole genome shotgun (WGS) entry which is preliminary data.</text>
</comment>
<dbReference type="EMBL" id="WNLA01000029">
    <property type="protein sequence ID" value="MTW05779.1"/>
    <property type="molecule type" value="Genomic_DNA"/>
</dbReference>
<dbReference type="OrthoDB" id="8778965at2"/>
<dbReference type="AlphaFoldDB" id="A0A6L6Q8K8"/>
<evidence type="ECO:0000256" key="1">
    <source>
        <dbReference type="SAM" id="SignalP"/>
    </source>
</evidence>
<keyword evidence="4" id="KW-1185">Reference proteome</keyword>
<feature type="signal peptide" evidence="1">
    <location>
        <begin position="1"/>
        <end position="20"/>
    </location>
</feature>
<evidence type="ECO:0000313" key="3">
    <source>
        <dbReference type="EMBL" id="MTW05779.1"/>
    </source>
</evidence>
<dbReference type="InterPro" id="IPR013424">
    <property type="entry name" value="Ice-binding_C"/>
</dbReference>
<accession>A0A6L6Q8K8</accession>
<dbReference type="NCBIfam" id="NF038126">
    <property type="entry name" value="PEP_CTERM_FxDxF"/>
    <property type="match status" value="1"/>
</dbReference>
<evidence type="ECO:0000259" key="2">
    <source>
        <dbReference type="Pfam" id="PF07589"/>
    </source>
</evidence>
<sequence>MKLKLFAASVLAAASFGASAADQLVILDDNPLANNFFVSNQSPTDGVLSGGSDVITFGGLAPGLYEIVVTISGQNLTFDAATTNLNGTMGSAYGAGKLRFFGVEHTGSAPFVLNLFGTALTGAKYSGEVTVTAVPEPATYGMLLGGLGVLGFLARRRKDTGA</sequence>
<feature type="domain" description="Ice-binding protein C-terminal" evidence="2">
    <location>
        <begin position="133"/>
        <end position="157"/>
    </location>
</feature>
<dbReference type="Proteomes" id="UP000484015">
    <property type="component" value="Unassembled WGS sequence"/>
</dbReference>
<protein>
    <submittedName>
        <fullName evidence="3">VPLPA-CTERM sorting domain-containing protein</fullName>
    </submittedName>
</protein>
<name>A0A6L6Q8K8_9BURK</name>
<gene>
    <name evidence="3" type="ORF">GM668_27250</name>
</gene>
<dbReference type="NCBIfam" id="TIGR02595">
    <property type="entry name" value="PEP_CTERM"/>
    <property type="match status" value="1"/>
</dbReference>
<proteinExistence type="predicted"/>